<dbReference type="RefSeq" id="WP_105247718.1">
    <property type="nucleotide sequence ID" value="NZ_PSZM01000046.1"/>
</dbReference>
<organism evidence="1 2">
    <name type="scientific">Apibacter adventoris</name>
    <dbReference type="NCBI Taxonomy" id="1679466"/>
    <lineage>
        <taxon>Bacteria</taxon>
        <taxon>Pseudomonadati</taxon>
        <taxon>Bacteroidota</taxon>
        <taxon>Flavobacteriia</taxon>
        <taxon>Flavobacteriales</taxon>
        <taxon>Weeksellaceae</taxon>
        <taxon>Apibacter</taxon>
    </lineage>
</organism>
<dbReference type="EMBL" id="PSZM01000046">
    <property type="protein sequence ID" value="PQL90572.1"/>
    <property type="molecule type" value="Genomic_DNA"/>
</dbReference>
<dbReference type="AlphaFoldDB" id="A0A2S8A7N6"/>
<keyword evidence="2" id="KW-1185">Reference proteome</keyword>
<reference evidence="1 2" key="1">
    <citation type="submission" date="2018-02" db="EMBL/GenBank/DDBJ databases">
        <title>Genome sequences of Apibacter spp., gut symbionts of Asian honey bees.</title>
        <authorList>
            <person name="Kwong W.K."/>
            <person name="Steele M.I."/>
            <person name="Moran N.A."/>
        </authorList>
    </citation>
    <scope>NUCLEOTIDE SEQUENCE [LARGE SCALE GENOMIC DNA]</scope>
    <source>
        <strain evidence="2">wkB301</strain>
    </source>
</reference>
<dbReference type="OrthoDB" id="1452980at2"/>
<proteinExistence type="predicted"/>
<evidence type="ECO:0000313" key="2">
    <source>
        <dbReference type="Proteomes" id="UP000238042"/>
    </source>
</evidence>
<protein>
    <submittedName>
        <fullName evidence="1">Uncharacterized protein</fullName>
    </submittedName>
</protein>
<name>A0A2S8A7N6_9FLAO</name>
<evidence type="ECO:0000313" key="1">
    <source>
        <dbReference type="EMBL" id="PQL90572.1"/>
    </source>
</evidence>
<dbReference type="Proteomes" id="UP000238042">
    <property type="component" value="Unassembled WGS sequence"/>
</dbReference>
<sequence>MQVKDWKNTHIYKVDHTLEVKERSQNKQSRINFDMGISCFIQGTSIQRIFTKENYRINSQPPKDHHIRLLCDLEQAMYPLIIEVTPYENYVKIPAYNLWKEDWRKKSQEVLKNKYKGDFAESLRIGYEKAMETEEKLKQKIQEEAFWRLYFLGISEDQKEKPCRWNVLKAGTLYFVGTVQTEIKENEINSRYIGSPQPWEDNFIENINQLLKLKKYTHAYITKEKMQANCEVTACWEKSTGKLLTKTAEIKVYSSDKKYSYSEKIEMNYHSISMRKISTPRTFSFFITEKEEESEKKADPHGR</sequence>
<gene>
    <name evidence="1" type="ORF">C4S77_11885</name>
</gene>
<comment type="caution">
    <text evidence="1">The sequence shown here is derived from an EMBL/GenBank/DDBJ whole genome shotgun (WGS) entry which is preliminary data.</text>
</comment>
<accession>A0A2S8A7N6</accession>